<protein>
    <submittedName>
        <fullName evidence="1">Uncharacterized protein</fullName>
    </submittedName>
</protein>
<evidence type="ECO:0000313" key="2">
    <source>
        <dbReference type="Proteomes" id="UP000220639"/>
    </source>
</evidence>
<dbReference type="EMBL" id="FZTC01000019">
    <property type="protein sequence ID" value="SNU35320.1"/>
    <property type="molecule type" value="Genomic_DNA"/>
</dbReference>
<organism evidence="1 2">
    <name type="scientific">Klebsiella grimontii</name>
    <dbReference type="NCBI Taxonomy" id="2058152"/>
    <lineage>
        <taxon>Bacteria</taxon>
        <taxon>Pseudomonadati</taxon>
        <taxon>Pseudomonadota</taxon>
        <taxon>Gammaproteobacteria</taxon>
        <taxon>Enterobacterales</taxon>
        <taxon>Enterobacteriaceae</taxon>
        <taxon>Klebsiella/Raoultella group</taxon>
        <taxon>Klebsiella</taxon>
    </lineage>
</organism>
<accession>A0A285B319</accession>
<evidence type="ECO:0000313" key="1">
    <source>
        <dbReference type="EMBL" id="SNU35320.1"/>
    </source>
</evidence>
<name>A0A285B319_9ENTR</name>
<reference evidence="2" key="1">
    <citation type="submission" date="2017-08" db="EMBL/GenBank/DDBJ databases">
        <authorList>
            <person name="Brisse S."/>
        </authorList>
    </citation>
    <scope>NUCLEOTIDE SEQUENCE [LARGE SCALE GENOMIC DNA]</scope>
    <source>
        <strain evidence="2">06D021</strain>
    </source>
</reference>
<gene>
    <name evidence="1" type="ORF">KOSB73_260044</name>
</gene>
<proteinExistence type="predicted"/>
<sequence length="62" mass="6743">MTSDTIKSRKGRGSALNGVWQGYAGKDAGIPGLHAAYRVKTYRLNSVRMATCVAMHAFKRSV</sequence>
<dbReference type="Proteomes" id="UP000220639">
    <property type="component" value="Unassembled WGS sequence"/>
</dbReference>
<dbReference type="AlphaFoldDB" id="A0A285B319"/>